<evidence type="ECO:0000313" key="13">
    <source>
        <dbReference type="WBParaSite" id="PgR013_g081_t01"/>
    </source>
</evidence>
<evidence type="ECO:0000256" key="9">
    <source>
        <dbReference type="PROSITE-ProRule" id="PRU00282"/>
    </source>
</evidence>
<dbReference type="PANTHER" id="PTHR45624:SF10">
    <property type="entry name" value="SLC (SOLUTE CARRIER) HOMOLOG"/>
    <property type="match status" value="1"/>
</dbReference>
<evidence type="ECO:0000256" key="10">
    <source>
        <dbReference type="RuleBase" id="RU000488"/>
    </source>
</evidence>
<comment type="subcellular location">
    <subcellularLocation>
        <location evidence="1">Mitochondrion membrane</location>
        <topology evidence="1">Multi-pass membrane protein</topology>
    </subcellularLocation>
</comment>
<dbReference type="SUPFAM" id="SSF103506">
    <property type="entry name" value="Mitochondrial carrier"/>
    <property type="match status" value="1"/>
</dbReference>
<dbReference type="PANTHER" id="PTHR45624">
    <property type="entry name" value="MITOCHONDRIAL BASIC AMINO ACIDS TRANSPORTER-RELATED"/>
    <property type="match status" value="1"/>
</dbReference>
<dbReference type="PROSITE" id="PS50920">
    <property type="entry name" value="SOLCAR"/>
    <property type="match status" value="2"/>
</dbReference>
<organism evidence="12 13">
    <name type="scientific">Parascaris univalens</name>
    <name type="common">Nematode worm</name>
    <dbReference type="NCBI Taxonomy" id="6257"/>
    <lineage>
        <taxon>Eukaryota</taxon>
        <taxon>Metazoa</taxon>
        <taxon>Ecdysozoa</taxon>
        <taxon>Nematoda</taxon>
        <taxon>Chromadorea</taxon>
        <taxon>Rhabditida</taxon>
        <taxon>Spirurina</taxon>
        <taxon>Ascaridomorpha</taxon>
        <taxon>Ascaridoidea</taxon>
        <taxon>Ascarididae</taxon>
        <taxon>Parascaris</taxon>
    </lineage>
</organism>
<keyword evidence="5" id="KW-0677">Repeat</keyword>
<keyword evidence="8 9" id="KW-0472">Membrane</keyword>
<evidence type="ECO:0000256" key="2">
    <source>
        <dbReference type="ARBA" id="ARBA00006375"/>
    </source>
</evidence>
<evidence type="ECO:0000313" key="12">
    <source>
        <dbReference type="Proteomes" id="UP000887569"/>
    </source>
</evidence>
<evidence type="ECO:0000256" key="5">
    <source>
        <dbReference type="ARBA" id="ARBA00022737"/>
    </source>
</evidence>
<keyword evidence="4 9" id="KW-0812">Transmembrane</keyword>
<dbReference type="AlphaFoldDB" id="A0A915ARI7"/>
<dbReference type="InterPro" id="IPR050567">
    <property type="entry name" value="Mitochondrial_Carrier"/>
</dbReference>
<protein>
    <submittedName>
        <fullName evidence="13">Mitochondrial carrier protein</fullName>
    </submittedName>
</protein>
<dbReference type="InterPro" id="IPR023395">
    <property type="entry name" value="MCP_dom_sf"/>
</dbReference>
<name>A0A915ARI7_PARUN</name>
<keyword evidence="12" id="KW-1185">Reference proteome</keyword>
<feature type="transmembrane region" description="Helical" evidence="11">
    <location>
        <begin position="70"/>
        <end position="91"/>
    </location>
</feature>
<evidence type="ECO:0000256" key="3">
    <source>
        <dbReference type="ARBA" id="ARBA00022448"/>
    </source>
</evidence>
<dbReference type="WBParaSite" id="PgR013_g081_t01">
    <property type="protein sequence ID" value="PgR013_g081_t01"/>
    <property type="gene ID" value="PgR013_g081"/>
</dbReference>
<evidence type="ECO:0000256" key="6">
    <source>
        <dbReference type="ARBA" id="ARBA00022989"/>
    </source>
</evidence>
<reference evidence="13" key="1">
    <citation type="submission" date="2022-11" db="UniProtKB">
        <authorList>
            <consortium name="WormBaseParasite"/>
        </authorList>
    </citation>
    <scope>IDENTIFICATION</scope>
</reference>
<keyword evidence="6 11" id="KW-1133">Transmembrane helix</keyword>
<sequence>TSLTLVSSMYDDFIAGWIAGGAGLLIGHPLDTIKARLQTSNNYKGIVDCFVKTVRHETITGLYKGMLVPFMTSGMLHSMLFVGYGATLSVLHPDERHIDKRKVLPITEIVLATAVGSIVQLVPSIPIELVKTNLQVQKERVGHFWGNSLTIHSTKNHLVYNSPFDCLRTIYRHGGIKALYKGGSVMFCRDIIGYLFYLPVYEILYRNLSRYHFNETFAQAMAGGVAGSVGWFS</sequence>
<proteinExistence type="inferred from homology"/>
<keyword evidence="7" id="KW-0496">Mitochondrion</keyword>
<comment type="similarity">
    <text evidence="2 10">Belongs to the mitochondrial carrier (TC 2.A.29) family.</text>
</comment>
<dbReference type="Pfam" id="PF00153">
    <property type="entry name" value="Mito_carr"/>
    <property type="match status" value="2"/>
</dbReference>
<evidence type="ECO:0000256" key="7">
    <source>
        <dbReference type="ARBA" id="ARBA00023128"/>
    </source>
</evidence>
<dbReference type="GO" id="GO:0031966">
    <property type="term" value="C:mitochondrial membrane"/>
    <property type="evidence" value="ECO:0007669"/>
    <property type="project" value="UniProtKB-SubCell"/>
</dbReference>
<feature type="repeat" description="Solcar" evidence="9">
    <location>
        <begin position="104"/>
        <end position="207"/>
    </location>
</feature>
<evidence type="ECO:0000256" key="4">
    <source>
        <dbReference type="ARBA" id="ARBA00022692"/>
    </source>
</evidence>
<dbReference type="InterPro" id="IPR018108">
    <property type="entry name" value="MCP_transmembrane"/>
</dbReference>
<dbReference type="GO" id="GO:0022857">
    <property type="term" value="F:transmembrane transporter activity"/>
    <property type="evidence" value="ECO:0007669"/>
    <property type="project" value="TreeGrafter"/>
</dbReference>
<dbReference type="Gene3D" id="1.50.40.10">
    <property type="entry name" value="Mitochondrial carrier domain"/>
    <property type="match status" value="1"/>
</dbReference>
<accession>A0A915ARI7</accession>
<dbReference type="Proteomes" id="UP000887569">
    <property type="component" value="Unplaced"/>
</dbReference>
<evidence type="ECO:0000256" key="8">
    <source>
        <dbReference type="ARBA" id="ARBA00023136"/>
    </source>
</evidence>
<feature type="repeat" description="Solcar" evidence="9">
    <location>
        <begin position="7"/>
        <end position="90"/>
    </location>
</feature>
<evidence type="ECO:0000256" key="1">
    <source>
        <dbReference type="ARBA" id="ARBA00004225"/>
    </source>
</evidence>
<keyword evidence="3 10" id="KW-0813">Transport</keyword>
<evidence type="ECO:0000256" key="11">
    <source>
        <dbReference type="SAM" id="Phobius"/>
    </source>
</evidence>